<dbReference type="AlphaFoldDB" id="A0A0N1IMJ9"/>
<dbReference type="Proteomes" id="UP000038009">
    <property type="component" value="Unassembled WGS sequence"/>
</dbReference>
<feature type="compositionally biased region" description="Polar residues" evidence="1">
    <location>
        <begin position="718"/>
        <end position="727"/>
    </location>
</feature>
<reference evidence="2 3" key="1">
    <citation type="journal article" date="2015" name="PLoS Pathog.">
        <title>Leptomonas seymouri: Adaptations to the Dixenous Life Cycle Analyzed by Genome Sequencing, Transcriptome Profiling and Co-infection with Leishmania donovani.</title>
        <authorList>
            <person name="Kraeva N."/>
            <person name="Butenko A."/>
            <person name="Hlavacova J."/>
            <person name="Kostygov A."/>
            <person name="Myskova J."/>
            <person name="Grybchuk D."/>
            <person name="Lestinova T."/>
            <person name="Votypka J."/>
            <person name="Volf P."/>
            <person name="Opperdoes F."/>
            <person name="Flegontov P."/>
            <person name="Lukes J."/>
            <person name="Yurchenko V."/>
        </authorList>
    </citation>
    <scope>NUCLEOTIDE SEQUENCE [LARGE SCALE GENOMIC DNA]</scope>
    <source>
        <strain evidence="2 3">ATCC 30220</strain>
    </source>
</reference>
<organism evidence="2 3">
    <name type="scientific">Leptomonas seymouri</name>
    <dbReference type="NCBI Taxonomy" id="5684"/>
    <lineage>
        <taxon>Eukaryota</taxon>
        <taxon>Discoba</taxon>
        <taxon>Euglenozoa</taxon>
        <taxon>Kinetoplastea</taxon>
        <taxon>Metakinetoplastina</taxon>
        <taxon>Trypanosomatida</taxon>
        <taxon>Trypanosomatidae</taxon>
        <taxon>Leishmaniinae</taxon>
        <taxon>Leptomonas</taxon>
    </lineage>
</organism>
<feature type="compositionally biased region" description="Polar residues" evidence="1">
    <location>
        <begin position="551"/>
        <end position="565"/>
    </location>
</feature>
<dbReference type="EMBL" id="LJSK01000004">
    <property type="protein sequence ID" value="KPI90524.1"/>
    <property type="molecule type" value="Genomic_DNA"/>
</dbReference>
<feature type="region of interest" description="Disordered" evidence="1">
    <location>
        <begin position="466"/>
        <end position="568"/>
    </location>
</feature>
<feature type="compositionally biased region" description="Basic and acidic residues" evidence="1">
    <location>
        <begin position="868"/>
        <end position="885"/>
    </location>
</feature>
<evidence type="ECO:0000256" key="1">
    <source>
        <dbReference type="SAM" id="MobiDB-lite"/>
    </source>
</evidence>
<feature type="region of interest" description="Disordered" evidence="1">
    <location>
        <begin position="1"/>
        <end position="26"/>
    </location>
</feature>
<feature type="region of interest" description="Disordered" evidence="1">
    <location>
        <begin position="57"/>
        <end position="80"/>
    </location>
</feature>
<gene>
    <name evidence="2" type="ORF">ABL78_0284</name>
</gene>
<keyword evidence="3" id="KW-1185">Reference proteome</keyword>
<proteinExistence type="predicted"/>
<protein>
    <submittedName>
        <fullName evidence="2">Uncharacterized protein</fullName>
    </submittedName>
</protein>
<name>A0A0N1IMJ9_LEPSE</name>
<comment type="caution">
    <text evidence="2">The sequence shown here is derived from an EMBL/GenBank/DDBJ whole genome shotgun (WGS) entry which is preliminary data.</text>
</comment>
<feature type="region of interest" description="Disordered" evidence="1">
    <location>
        <begin position="718"/>
        <end position="885"/>
    </location>
</feature>
<feature type="region of interest" description="Disordered" evidence="1">
    <location>
        <begin position="352"/>
        <end position="377"/>
    </location>
</feature>
<dbReference type="VEuPathDB" id="TriTrypDB:Lsey_0004_0120"/>
<evidence type="ECO:0000313" key="3">
    <source>
        <dbReference type="Proteomes" id="UP000038009"/>
    </source>
</evidence>
<feature type="compositionally biased region" description="Low complexity" evidence="1">
    <location>
        <begin position="651"/>
        <end position="663"/>
    </location>
</feature>
<feature type="compositionally biased region" description="Basic residues" evidence="1">
    <location>
        <begin position="779"/>
        <end position="788"/>
    </location>
</feature>
<feature type="region of interest" description="Disordered" evidence="1">
    <location>
        <begin position="651"/>
        <end position="678"/>
    </location>
</feature>
<accession>A0A0N1IMJ9</accession>
<feature type="compositionally biased region" description="Low complexity" evidence="1">
    <location>
        <begin position="60"/>
        <end position="80"/>
    </location>
</feature>
<sequence>MNETKKRPLRLTAAPSQPHHHRPLTSFGTCLRVSSTDNSDRHVSVAVPRGSSLSFSGDPTCSSSITISSDTSSESLEASTPAFSGRTVTVAPASAAAATATTTASDGRQSPLWWDASLCLSAEGPGADTGAAIAAVVAGEPSASTALLHEWRCSIDFSHAIETRAEAELQQLWTTLWCATHSEAALAAALKGPRTQWNPYRPVRGGHEAREEVLNSEVVEFSEMIAADSLYLRGTAVKPEMSVAHSAVTAATSPHRPPQKLKGVCVPLQIREKHGEEVFIVDNSGVDHHPPRPQALAASAGESAEVDAHYTEAWWSAHRASGAAALFQYLWEAVVVPFYTSTSTISIRSLSSSQGLRATAAPTSPAPIRTDDGDEKDVSGVVTSFWPAREDRHNWEMELGLPSSPPLYAGTPLSVRDGEGEQRLSLLTLTQRSGGGLSLHPTADLDVASDDSLEVEVLDDTDGQKCELASGEAPFPGKTSRGQRHGTASRLQSAKRNPRRRDRPSTAGIHSSALSPIKDIPLRMPIPVSRHGGALAAKQRARSARTDDAENSLSVAHPTQPNDSSRLWRWTRTPTPRTSAVESLADITTDVQLLHTGSPTRRRPPAAQPLMNRSGRLTSPSSLSQAVVTNTARVHASNGDDGASHNATATTATAAVKKTPPVASAAESRTGPYSPVQKASVSNNAFRAQRQPRQLNNSASGAVGHALELLSLRDRSTSHSPLAQCDSSPFARPPPIDAPRKGVRRGSSVAEESCEGADVKGCRPNGRLSPMAVASPQEKRRRHAHRHPRSDNNKAGPLVAQAEEEKAALPEYGLDGTGKLVSAAKSGPLQETAARSARPQGRLTDVPEAHRGASALGRTSFAKPRRQGKGEVQRSSSPERKKTVR</sequence>
<feature type="region of interest" description="Disordered" evidence="1">
    <location>
        <begin position="596"/>
        <end position="622"/>
    </location>
</feature>
<dbReference type="OrthoDB" id="266688at2759"/>
<evidence type="ECO:0000313" key="2">
    <source>
        <dbReference type="EMBL" id="KPI90524.1"/>
    </source>
</evidence>